<dbReference type="AlphaFoldDB" id="A0A830BFA7"/>
<name>A0A830BFA7_9LAMI</name>
<keyword evidence="1" id="KW-0863">Zinc-finger</keyword>
<dbReference type="SUPFAM" id="SSF57850">
    <property type="entry name" value="RING/U-box"/>
    <property type="match status" value="1"/>
</dbReference>
<gene>
    <name evidence="3" type="ORF">PHJA_000730500</name>
</gene>
<evidence type="ECO:0000259" key="2">
    <source>
        <dbReference type="PROSITE" id="PS50089"/>
    </source>
</evidence>
<reference evidence="3" key="1">
    <citation type="submission" date="2020-07" db="EMBL/GenBank/DDBJ databases">
        <title>Ethylene signaling mediates host invasion by parasitic plants.</title>
        <authorList>
            <person name="Yoshida S."/>
        </authorList>
    </citation>
    <scope>NUCLEOTIDE SEQUENCE</scope>
    <source>
        <strain evidence="3">Okayama</strain>
    </source>
</reference>
<evidence type="ECO:0000256" key="1">
    <source>
        <dbReference type="PROSITE-ProRule" id="PRU00175"/>
    </source>
</evidence>
<dbReference type="Gene3D" id="3.30.40.10">
    <property type="entry name" value="Zinc/RING finger domain, C3HC4 (zinc finger)"/>
    <property type="match status" value="1"/>
</dbReference>
<feature type="non-terminal residue" evidence="3">
    <location>
        <position position="1"/>
    </location>
</feature>
<dbReference type="EMBL" id="BMAC01000115">
    <property type="protein sequence ID" value="GFP85867.1"/>
    <property type="molecule type" value="Genomic_DNA"/>
</dbReference>
<dbReference type="PANTHER" id="PTHR46719">
    <property type="entry name" value="TRANSCRIPTION FACTOR C2H2 FAMILY-RELATED"/>
    <property type="match status" value="1"/>
</dbReference>
<evidence type="ECO:0000313" key="3">
    <source>
        <dbReference type="EMBL" id="GFP85867.1"/>
    </source>
</evidence>
<dbReference type="InterPro" id="IPR013083">
    <property type="entry name" value="Znf_RING/FYVE/PHD"/>
</dbReference>
<dbReference type="InterPro" id="IPR001841">
    <property type="entry name" value="Znf_RING"/>
</dbReference>
<dbReference type="Pfam" id="PF13639">
    <property type="entry name" value="zf-RING_2"/>
    <property type="match status" value="1"/>
</dbReference>
<proteinExistence type="predicted"/>
<dbReference type="PROSITE" id="PS50089">
    <property type="entry name" value="ZF_RING_2"/>
    <property type="match status" value="1"/>
</dbReference>
<dbReference type="Proteomes" id="UP000653305">
    <property type="component" value="Unassembled WGS sequence"/>
</dbReference>
<keyword evidence="4" id="KW-1185">Reference proteome</keyword>
<evidence type="ECO:0000313" key="4">
    <source>
        <dbReference type="Proteomes" id="UP000653305"/>
    </source>
</evidence>
<keyword evidence="1" id="KW-0862">Zinc</keyword>
<dbReference type="GO" id="GO:0008270">
    <property type="term" value="F:zinc ion binding"/>
    <property type="evidence" value="ECO:0007669"/>
    <property type="project" value="UniProtKB-KW"/>
</dbReference>
<sequence>ENRIELAKIFFQDLSGFNLQIFTNYISDEVTLVGYSKLLYSEAKVSHKDSTAACCSIYLEDYKSCDMHRGLPECGHLFHLKCIDPWLRRHPTCPVCRTSPMPTPMSTPLAEVVPLATRLNE</sequence>
<feature type="domain" description="RING-type" evidence="2">
    <location>
        <begin position="55"/>
        <end position="97"/>
    </location>
</feature>
<protein>
    <submittedName>
        <fullName evidence="3">RING-H2 finger protein atl70</fullName>
    </submittedName>
</protein>
<dbReference type="OrthoDB" id="8062037at2759"/>
<comment type="caution">
    <text evidence="3">The sequence shown here is derived from an EMBL/GenBank/DDBJ whole genome shotgun (WGS) entry which is preliminary data.</text>
</comment>
<keyword evidence="1" id="KW-0479">Metal-binding</keyword>
<dbReference type="PANTHER" id="PTHR46719:SF21">
    <property type="entry name" value="RING-H2 FINGER PROTEIN ATL70-LIKE"/>
    <property type="match status" value="1"/>
</dbReference>
<dbReference type="InterPro" id="IPR045899">
    <property type="entry name" value="ATL71-like"/>
</dbReference>
<organism evidence="3 4">
    <name type="scientific">Phtheirospermum japonicum</name>
    <dbReference type="NCBI Taxonomy" id="374723"/>
    <lineage>
        <taxon>Eukaryota</taxon>
        <taxon>Viridiplantae</taxon>
        <taxon>Streptophyta</taxon>
        <taxon>Embryophyta</taxon>
        <taxon>Tracheophyta</taxon>
        <taxon>Spermatophyta</taxon>
        <taxon>Magnoliopsida</taxon>
        <taxon>eudicotyledons</taxon>
        <taxon>Gunneridae</taxon>
        <taxon>Pentapetalae</taxon>
        <taxon>asterids</taxon>
        <taxon>lamiids</taxon>
        <taxon>Lamiales</taxon>
        <taxon>Orobanchaceae</taxon>
        <taxon>Orobanchaceae incertae sedis</taxon>
        <taxon>Phtheirospermum</taxon>
    </lineage>
</organism>
<accession>A0A830BFA7</accession>